<evidence type="ECO:0000313" key="2">
    <source>
        <dbReference type="Proteomes" id="UP000664795"/>
    </source>
</evidence>
<dbReference type="AlphaFoldDB" id="A0A939G4G3"/>
<dbReference type="RefSeq" id="WP_207334026.1">
    <property type="nucleotide sequence ID" value="NZ_JAFMYU010000002.1"/>
</dbReference>
<sequence length="556" mass="57878">MSVPSPDTTSPANAISTFGWDVAFVATFAQLNAALGASGSLPTTFAHQLPPPQVGTVWGQWASWTLVGGAPSNQLWINAVVGQGTLTTASGQTDISGSTWTVQFSAALTNSTTTPGGGTVWHLTVAGGVDAPVLVGKTQVSVTGPDLYVLEALMGQVLLPQVASLDLSAVGITTNDPSLAPDQPWLMPTAAAFACESLPADDERGGIYALLAMTESRSPLGKQLLVDTRILDGAPDGTTGAWLLGPTLLTSQFLLPAAQALVQGSDATSFSIDPTGLTVYNNATMTWGSFSYGEDTNNTAIVTPQIPQGNLELSLDGAVVHLSLTDINFPNPAWAGPGQITIAFDAEQFITFAFVVRSDGGLVMVPDSKTFNSTGNITIIPDKTEIGFQIALDAVTEVLMAFVGGAIEAVGEGASEAMEAGTQGGYNAEFDEIEMEDLGNKANPDVQQTEEEAADQAGDALANGGDASYVQQFKSAIIANRWKILATVVEKMVTFPVGKVSEIALWVAEKDYDKLPTLQPFVAKGIAPVRWPGGATLTPTGGSLEQSLLIWGKLTD</sequence>
<organism evidence="1 2">
    <name type="scientific">Fibrella aquatilis</name>
    <dbReference type="NCBI Taxonomy" id="2817059"/>
    <lineage>
        <taxon>Bacteria</taxon>
        <taxon>Pseudomonadati</taxon>
        <taxon>Bacteroidota</taxon>
        <taxon>Cytophagia</taxon>
        <taxon>Cytophagales</taxon>
        <taxon>Spirosomataceae</taxon>
        <taxon>Fibrella</taxon>
    </lineage>
</organism>
<reference evidence="1 2" key="1">
    <citation type="submission" date="2021-03" db="EMBL/GenBank/DDBJ databases">
        <title>Fibrella sp. HMF5036 genome sequencing and assembly.</title>
        <authorList>
            <person name="Kang H."/>
            <person name="Kim H."/>
            <person name="Bae S."/>
            <person name="Joh K."/>
        </authorList>
    </citation>
    <scope>NUCLEOTIDE SEQUENCE [LARGE SCALE GENOMIC DNA]</scope>
    <source>
        <strain evidence="1 2">HMF5036</strain>
    </source>
</reference>
<name>A0A939G4G3_9BACT</name>
<gene>
    <name evidence="1" type="ORF">J2I48_03610</name>
</gene>
<protein>
    <submittedName>
        <fullName evidence="1">TULIP family P47-like protein</fullName>
    </submittedName>
</protein>
<proteinExistence type="predicted"/>
<comment type="caution">
    <text evidence="1">The sequence shown here is derived from an EMBL/GenBank/DDBJ whole genome shotgun (WGS) entry which is preliminary data.</text>
</comment>
<evidence type="ECO:0000313" key="1">
    <source>
        <dbReference type="EMBL" id="MBO0930062.1"/>
    </source>
</evidence>
<dbReference type="Proteomes" id="UP000664795">
    <property type="component" value="Unassembled WGS sequence"/>
</dbReference>
<dbReference type="EMBL" id="JAFMYU010000002">
    <property type="protein sequence ID" value="MBO0930062.1"/>
    <property type="molecule type" value="Genomic_DNA"/>
</dbReference>
<accession>A0A939G4G3</accession>
<keyword evidence="2" id="KW-1185">Reference proteome</keyword>